<name>A0A1U7IU64_9CYAN</name>
<evidence type="ECO:0000256" key="5">
    <source>
        <dbReference type="SAM" id="Phobius"/>
    </source>
</evidence>
<dbReference type="Pfam" id="PF13414">
    <property type="entry name" value="TPR_11"/>
    <property type="match status" value="2"/>
</dbReference>
<evidence type="ECO:0000313" key="8">
    <source>
        <dbReference type="Proteomes" id="UP000185860"/>
    </source>
</evidence>
<feature type="domain" description="Protein kinase" evidence="6">
    <location>
        <begin position="10"/>
        <end position="272"/>
    </location>
</feature>
<evidence type="ECO:0000256" key="4">
    <source>
        <dbReference type="PROSITE-ProRule" id="PRU10141"/>
    </source>
</evidence>
<feature type="repeat" description="TPR" evidence="3">
    <location>
        <begin position="378"/>
        <end position="411"/>
    </location>
</feature>
<dbReference type="CDD" id="cd14014">
    <property type="entry name" value="STKc_PknB_like"/>
    <property type="match status" value="1"/>
</dbReference>
<dbReference type="Pfam" id="PF00515">
    <property type="entry name" value="TPR_1"/>
    <property type="match status" value="1"/>
</dbReference>
<keyword evidence="2 3" id="KW-0802">TPR repeat</keyword>
<dbReference type="SMART" id="SM00220">
    <property type="entry name" value="S_TKc"/>
    <property type="match status" value="1"/>
</dbReference>
<proteinExistence type="predicted"/>
<dbReference type="AlphaFoldDB" id="A0A1U7IU64"/>
<dbReference type="SUPFAM" id="SSF48452">
    <property type="entry name" value="TPR-like"/>
    <property type="match status" value="1"/>
</dbReference>
<evidence type="ECO:0000313" key="7">
    <source>
        <dbReference type="EMBL" id="OKH41060.1"/>
    </source>
</evidence>
<dbReference type="InterPro" id="IPR017441">
    <property type="entry name" value="Protein_kinase_ATP_BS"/>
</dbReference>
<dbReference type="InterPro" id="IPR000719">
    <property type="entry name" value="Prot_kinase_dom"/>
</dbReference>
<dbReference type="GO" id="GO:0046813">
    <property type="term" value="P:receptor-mediated virion attachment to host cell"/>
    <property type="evidence" value="ECO:0007669"/>
    <property type="project" value="TreeGrafter"/>
</dbReference>
<feature type="repeat" description="TPR" evidence="3">
    <location>
        <begin position="514"/>
        <end position="547"/>
    </location>
</feature>
<feature type="repeat" description="TPR" evidence="3">
    <location>
        <begin position="548"/>
        <end position="581"/>
    </location>
</feature>
<feature type="repeat" description="TPR" evidence="3">
    <location>
        <begin position="582"/>
        <end position="615"/>
    </location>
</feature>
<evidence type="ECO:0000256" key="3">
    <source>
        <dbReference type="PROSITE-ProRule" id="PRU00339"/>
    </source>
</evidence>
<evidence type="ECO:0000256" key="1">
    <source>
        <dbReference type="ARBA" id="ARBA00022737"/>
    </source>
</evidence>
<keyword evidence="5" id="KW-0472">Membrane</keyword>
<evidence type="ECO:0000259" key="6">
    <source>
        <dbReference type="PROSITE" id="PS50011"/>
    </source>
</evidence>
<dbReference type="PROSITE" id="PS50005">
    <property type="entry name" value="TPR"/>
    <property type="match status" value="8"/>
</dbReference>
<dbReference type="GO" id="GO:0005524">
    <property type="term" value="F:ATP binding"/>
    <property type="evidence" value="ECO:0007669"/>
    <property type="project" value="UniProtKB-UniRule"/>
</dbReference>
<sequence>MLGKTLRGRYQIIRQLGSGGFSTTFVAKDLDLPGQPLCVVKQLKSNDSDPLILQTVRRLFDTEAQVLYRLGKHEQIPQLYAHFEENQEFYLVQEYIEGEDISQELLTDKTLNESQIIDFLQDILGTLAFVHEQDVIHRDIKPSNLIRRQKDGKIVLIDFGAVKEIRSLVLHSEEQMTGTILIGSSGYMPSEQLKGKPRFSSDIYAVGVTAIQLLTGVSPDKFEEDLESGEIIWRNQASISNELAIILERMVRSHFKDRYQSVKELLFDLEKLRNYTGQVTQILPPADNKYRHFKKYFYILMLLFIAGLSFGMAKLWSYIYPKNAVISSSEVTITPILASTNNQAIKLLKQGKTLIELHRYEEAINAIDQSLQFDAKYPESWVKKGQALSKLQKYEEAQKSYEEALKIQADYSLAWYERGLVLEKLNRQELAQESLMKAIEIQPNYPEAWYNLGRIQSQEKKYKEAYFSLAKATEIKPDYSDAWYKLGVVLNQIKQPKKALSALEKALEIESNYMEAWIEHGSTLTELKQYEEAVVSFNKALEINAESADAWQKRGYILGELKRYDEAIASLDKAIQIKPDYAEAWYHRGVILSLMNNDDEAIASLDKATQIKPDYHAAWYQRGLILEKQQKFAEAIEAYNKTIQIWPVNQEAIANRKRLQRKLGR</sequence>
<organism evidence="7 8">
    <name type="scientific">[Phormidium ambiguum] IAM M-71</name>
    <dbReference type="NCBI Taxonomy" id="454136"/>
    <lineage>
        <taxon>Bacteria</taxon>
        <taxon>Bacillati</taxon>
        <taxon>Cyanobacteriota</taxon>
        <taxon>Cyanophyceae</taxon>
        <taxon>Oscillatoriophycideae</taxon>
        <taxon>Aerosakkonematales</taxon>
        <taxon>Aerosakkonemataceae</taxon>
        <taxon>Floridanema</taxon>
    </lineage>
</organism>
<feature type="repeat" description="TPR" evidence="3">
    <location>
        <begin position="446"/>
        <end position="479"/>
    </location>
</feature>
<dbReference type="InterPro" id="IPR019734">
    <property type="entry name" value="TPR_rpt"/>
</dbReference>
<dbReference type="Gene3D" id="1.25.40.10">
    <property type="entry name" value="Tetratricopeptide repeat domain"/>
    <property type="match status" value="4"/>
</dbReference>
<dbReference type="PANTHER" id="PTHR44858">
    <property type="entry name" value="TETRATRICOPEPTIDE REPEAT PROTEIN 6"/>
    <property type="match status" value="1"/>
</dbReference>
<dbReference type="PROSITE" id="PS50293">
    <property type="entry name" value="TPR_REGION"/>
    <property type="match status" value="1"/>
</dbReference>
<dbReference type="Pfam" id="PF00069">
    <property type="entry name" value="Pkinase"/>
    <property type="match status" value="1"/>
</dbReference>
<dbReference type="GO" id="GO:0004672">
    <property type="term" value="F:protein kinase activity"/>
    <property type="evidence" value="ECO:0007669"/>
    <property type="project" value="InterPro"/>
</dbReference>
<dbReference type="Pfam" id="PF13181">
    <property type="entry name" value="TPR_8"/>
    <property type="match status" value="2"/>
</dbReference>
<dbReference type="PROSITE" id="PS00107">
    <property type="entry name" value="PROTEIN_KINASE_ATP"/>
    <property type="match status" value="1"/>
</dbReference>
<dbReference type="Gene3D" id="1.10.510.10">
    <property type="entry name" value="Transferase(Phosphotransferase) domain 1"/>
    <property type="match status" value="1"/>
</dbReference>
<dbReference type="STRING" id="454136.NIES2119_01515"/>
<dbReference type="PROSITE" id="PS50011">
    <property type="entry name" value="PROTEIN_KINASE_DOM"/>
    <property type="match status" value="1"/>
</dbReference>
<feature type="repeat" description="TPR" evidence="3">
    <location>
        <begin position="480"/>
        <end position="513"/>
    </location>
</feature>
<feature type="repeat" description="TPR" evidence="3">
    <location>
        <begin position="616"/>
        <end position="649"/>
    </location>
</feature>
<dbReference type="Proteomes" id="UP000185860">
    <property type="component" value="Unassembled WGS sequence"/>
</dbReference>
<dbReference type="SUPFAM" id="SSF56112">
    <property type="entry name" value="Protein kinase-like (PK-like)"/>
    <property type="match status" value="1"/>
</dbReference>
<feature type="transmembrane region" description="Helical" evidence="5">
    <location>
        <begin position="296"/>
        <end position="319"/>
    </location>
</feature>
<keyword evidence="5" id="KW-0812">Transmembrane</keyword>
<keyword evidence="5" id="KW-1133">Transmembrane helix</keyword>
<dbReference type="Pfam" id="PF13431">
    <property type="entry name" value="TPR_17"/>
    <property type="match status" value="1"/>
</dbReference>
<dbReference type="EMBL" id="MRCE01000001">
    <property type="protein sequence ID" value="OKH41060.1"/>
    <property type="molecule type" value="Genomic_DNA"/>
</dbReference>
<dbReference type="GO" id="GO:0009279">
    <property type="term" value="C:cell outer membrane"/>
    <property type="evidence" value="ECO:0007669"/>
    <property type="project" value="TreeGrafter"/>
</dbReference>
<dbReference type="InterPro" id="IPR011009">
    <property type="entry name" value="Kinase-like_dom_sf"/>
</dbReference>
<comment type="caution">
    <text evidence="7">The sequence shown here is derived from an EMBL/GenBank/DDBJ whole genome shotgun (WGS) entry which is preliminary data.</text>
</comment>
<accession>A0A1U7IU64</accession>
<dbReference type="InterPro" id="IPR011990">
    <property type="entry name" value="TPR-like_helical_dom_sf"/>
</dbReference>
<dbReference type="Gene3D" id="3.30.200.20">
    <property type="entry name" value="Phosphorylase Kinase, domain 1"/>
    <property type="match status" value="1"/>
</dbReference>
<keyword evidence="4" id="KW-0067">ATP-binding</keyword>
<gene>
    <name evidence="7" type="ORF">NIES2119_01515</name>
</gene>
<feature type="repeat" description="TPR" evidence="3">
    <location>
        <begin position="412"/>
        <end position="445"/>
    </location>
</feature>
<dbReference type="PANTHER" id="PTHR44858:SF1">
    <property type="entry name" value="UDP-N-ACETYLGLUCOSAMINE--PEPTIDE N-ACETYLGLUCOSAMINYLTRANSFERASE SPINDLY-RELATED"/>
    <property type="match status" value="1"/>
</dbReference>
<keyword evidence="4" id="KW-0547">Nucleotide-binding</keyword>
<feature type="binding site" evidence="4">
    <location>
        <position position="41"/>
    </location>
    <ligand>
        <name>ATP</name>
        <dbReference type="ChEBI" id="CHEBI:30616"/>
    </ligand>
</feature>
<dbReference type="InterPro" id="IPR050498">
    <property type="entry name" value="Ycf3"/>
</dbReference>
<evidence type="ECO:0000256" key="2">
    <source>
        <dbReference type="ARBA" id="ARBA00022803"/>
    </source>
</evidence>
<dbReference type="RefSeq" id="WP_073591734.1">
    <property type="nucleotide sequence ID" value="NZ_MRCE01000001.1"/>
</dbReference>
<dbReference type="SMART" id="SM00028">
    <property type="entry name" value="TPR"/>
    <property type="match status" value="9"/>
</dbReference>
<reference evidence="7 8" key="1">
    <citation type="submission" date="2016-11" db="EMBL/GenBank/DDBJ databases">
        <title>Draft Genome Sequences of Nine Cyanobacterial Strains from Diverse Habitats.</title>
        <authorList>
            <person name="Zhu T."/>
            <person name="Hou S."/>
            <person name="Lu X."/>
            <person name="Hess W.R."/>
        </authorList>
    </citation>
    <scope>NUCLEOTIDE SEQUENCE [LARGE SCALE GENOMIC DNA]</scope>
    <source>
        <strain evidence="7 8">IAM M-71</strain>
    </source>
</reference>
<keyword evidence="1" id="KW-0677">Repeat</keyword>
<protein>
    <recommendedName>
        <fullName evidence="6">Protein kinase domain-containing protein</fullName>
    </recommendedName>
</protein>